<keyword evidence="1" id="KW-0472">Membrane</keyword>
<feature type="signal peptide" evidence="2">
    <location>
        <begin position="1"/>
        <end position="25"/>
    </location>
</feature>
<feature type="chain" id="PRO_5031227360" evidence="2">
    <location>
        <begin position="26"/>
        <end position="335"/>
    </location>
</feature>
<accession>A0A7S3YIM5</accession>
<proteinExistence type="predicted"/>
<organism evidence="3">
    <name type="scientific">Heterosigma akashiwo</name>
    <name type="common">Chromophytic alga</name>
    <name type="synonym">Heterosigma carterae</name>
    <dbReference type="NCBI Taxonomy" id="2829"/>
    <lineage>
        <taxon>Eukaryota</taxon>
        <taxon>Sar</taxon>
        <taxon>Stramenopiles</taxon>
        <taxon>Ochrophyta</taxon>
        <taxon>Raphidophyceae</taxon>
        <taxon>Chattonellales</taxon>
        <taxon>Chattonellaceae</taxon>
        <taxon>Heterosigma</taxon>
    </lineage>
</organism>
<feature type="transmembrane region" description="Helical" evidence="1">
    <location>
        <begin position="213"/>
        <end position="246"/>
    </location>
</feature>
<evidence type="ECO:0000256" key="2">
    <source>
        <dbReference type="SAM" id="SignalP"/>
    </source>
</evidence>
<dbReference type="PROSITE" id="PS51257">
    <property type="entry name" value="PROKAR_LIPOPROTEIN"/>
    <property type="match status" value="1"/>
</dbReference>
<keyword evidence="1" id="KW-0812">Transmembrane</keyword>
<keyword evidence="2" id="KW-0732">Signal</keyword>
<name>A0A7S3YIM5_HETAK</name>
<sequence>MRIAMAANAKALVLGLVMLVASCAAFNVATTTSTIPQQFRTSVVSMSALEARPPKFSFKKFVGPATTKKIKALPLVNQIINTMEIQRKEKEARFSFRSELEDLYRMLGVEPDTPYPEVKAAAERLKKRKYAEDRKMSIKVDNALDRVFELQLAERLKNIQTMDERGMIAEKVIDREIEAAKKPPLQAFIDRSAFLRTKFWLPETWRERLKYNAMFFFVPLVMVILLPSFDKFASTGTFAMCAYFIAMNGQRRMTTEEIQATQQSMGGGMKELVAPFSLALLWFLIGDKVFARPLNYLAIASGIQDPGTEYVGCAVRYTILWIGSVFSRAYPDGYL</sequence>
<reference evidence="3" key="1">
    <citation type="submission" date="2021-01" db="EMBL/GenBank/DDBJ databases">
        <authorList>
            <person name="Corre E."/>
            <person name="Pelletier E."/>
            <person name="Niang G."/>
            <person name="Scheremetjew M."/>
            <person name="Finn R."/>
            <person name="Kale V."/>
            <person name="Holt S."/>
            <person name="Cochrane G."/>
            <person name="Meng A."/>
            <person name="Brown T."/>
            <person name="Cohen L."/>
        </authorList>
    </citation>
    <scope>NUCLEOTIDE SEQUENCE</scope>
    <source>
        <strain evidence="3">CCMP3107</strain>
    </source>
</reference>
<evidence type="ECO:0000256" key="1">
    <source>
        <dbReference type="SAM" id="Phobius"/>
    </source>
</evidence>
<dbReference type="AlphaFoldDB" id="A0A7S3YIM5"/>
<keyword evidence="1" id="KW-1133">Transmembrane helix</keyword>
<evidence type="ECO:0000313" key="3">
    <source>
        <dbReference type="EMBL" id="CAE0652843.1"/>
    </source>
</evidence>
<protein>
    <submittedName>
        <fullName evidence="3">Uncharacterized protein</fullName>
    </submittedName>
</protein>
<dbReference type="EMBL" id="HBIU01059929">
    <property type="protein sequence ID" value="CAE0652843.1"/>
    <property type="molecule type" value="Transcribed_RNA"/>
</dbReference>
<gene>
    <name evidence="3" type="ORF">HAKA00212_LOCUS25941</name>
</gene>